<organism evidence="2 3">
    <name type="scientific">Alkalihalophilus marmarensis DSM 21297</name>
    <dbReference type="NCBI Taxonomy" id="1188261"/>
    <lineage>
        <taxon>Bacteria</taxon>
        <taxon>Bacillati</taxon>
        <taxon>Bacillota</taxon>
        <taxon>Bacilli</taxon>
        <taxon>Bacillales</taxon>
        <taxon>Bacillaceae</taxon>
        <taxon>Alkalihalophilus</taxon>
    </lineage>
</organism>
<gene>
    <name evidence="2" type="ORF">A33I_01680</name>
</gene>
<dbReference type="SUPFAM" id="SSF55729">
    <property type="entry name" value="Acyl-CoA N-acyltransferases (Nat)"/>
    <property type="match status" value="1"/>
</dbReference>
<dbReference type="RefSeq" id="WP_022629724.1">
    <property type="nucleotide sequence ID" value="NZ_ATAE01000056.1"/>
</dbReference>
<keyword evidence="3" id="KW-1185">Reference proteome</keyword>
<dbReference type="InterPro" id="IPR016181">
    <property type="entry name" value="Acyl_CoA_acyltransferase"/>
</dbReference>
<accession>U6SKI2</accession>
<sequence length="166" mass="19443">MDEQLLIREIRIEDVERVSGLLNKVTKDLIKRGINQWEYPFDRELLLEQARHHHSYVVTTEEKEIIGTFCIKDIEQINDLSLKGLNKYLYQLAIIPEYQGKNAGAVVLSFAYKLVKKLNTALYLDCWAGNEKLKQFYLRNGMSYIGDFQEEGYFISVFTYNHPQKG</sequence>
<protein>
    <recommendedName>
        <fullName evidence="1">N-acetyltransferase domain-containing protein</fullName>
    </recommendedName>
</protein>
<dbReference type="Proteomes" id="UP000017170">
    <property type="component" value="Unassembled WGS sequence"/>
</dbReference>
<dbReference type="EMBL" id="ATAE01000056">
    <property type="protein sequence ID" value="ERN51410.1"/>
    <property type="molecule type" value="Genomic_DNA"/>
</dbReference>
<dbReference type="InterPro" id="IPR000182">
    <property type="entry name" value="GNAT_dom"/>
</dbReference>
<dbReference type="AlphaFoldDB" id="U6SKI2"/>
<evidence type="ECO:0000313" key="3">
    <source>
        <dbReference type="Proteomes" id="UP000017170"/>
    </source>
</evidence>
<dbReference type="GO" id="GO:0016747">
    <property type="term" value="F:acyltransferase activity, transferring groups other than amino-acyl groups"/>
    <property type="evidence" value="ECO:0007669"/>
    <property type="project" value="InterPro"/>
</dbReference>
<evidence type="ECO:0000313" key="2">
    <source>
        <dbReference type="EMBL" id="ERN51410.1"/>
    </source>
</evidence>
<evidence type="ECO:0000259" key="1">
    <source>
        <dbReference type="PROSITE" id="PS51186"/>
    </source>
</evidence>
<dbReference type="PATRIC" id="fig|1188261.3.peg.3726"/>
<proteinExistence type="predicted"/>
<dbReference type="Gene3D" id="3.40.630.30">
    <property type="match status" value="1"/>
</dbReference>
<feature type="domain" description="N-acetyltransferase" evidence="1">
    <location>
        <begin position="5"/>
        <end position="165"/>
    </location>
</feature>
<name>U6SKI2_9BACI</name>
<comment type="caution">
    <text evidence="2">The sequence shown here is derived from an EMBL/GenBank/DDBJ whole genome shotgun (WGS) entry which is preliminary data.</text>
</comment>
<dbReference type="PROSITE" id="PS51186">
    <property type="entry name" value="GNAT"/>
    <property type="match status" value="1"/>
</dbReference>
<reference evidence="2 3" key="1">
    <citation type="journal article" date="2013" name="Genome Announc.">
        <title>Genome Sequence of the Extreme Obligate Alkaliphile Bacillus marmarensis Strain DSM 21297.</title>
        <authorList>
            <person name="Wernick D.G."/>
            <person name="Choi K.Y."/>
            <person name="Tat C.A."/>
            <person name="Lafontaine Rivera J.G."/>
            <person name="Liao J.C."/>
        </authorList>
    </citation>
    <scope>NUCLEOTIDE SEQUENCE [LARGE SCALE GENOMIC DNA]</scope>
    <source>
        <strain evidence="2 3">DSM 21297</strain>
    </source>
</reference>
<dbReference type="Pfam" id="PF00583">
    <property type="entry name" value="Acetyltransf_1"/>
    <property type="match status" value="1"/>
</dbReference>